<dbReference type="SUPFAM" id="SSF51735">
    <property type="entry name" value="NAD(P)-binding Rossmann-fold domains"/>
    <property type="match status" value="1"/>
</dbReference>
<dbReference type="GO" id="GO:0016491">
    <property type="term" value="F:oxidoreductase activity"/>
    <property type="evidence" value="ECO:0007669"/>
    <property type="project" value="UniProtKB-KW"/>
</dbReference>
<proteinExistence type="inferred from homology"/>
<reference evidence="3" key="1">
    <citation type="submission" date="2023-03" db="EMBL/GenBank/DDBJ databases">
        <title>Massive genome expansion in bonnet fungi (Mycena s.s.) driven by repeated elements and novel gene families across ecological guilds.</title>
        <authorList>
            <consortium name="Lawrence Berkeley National Laboratory"/>
            <person name="Harder C.B."/>
            <person name="Miyauchi S."/>
            <person name="Viragh M."/>
            <person name="Kuo A."/>
            <person name="Thoen E."/>
            <person name="Andreopoulos B."/>
            <person name="Lu D."/>
            <person name="Skrede I."/>
            <person name="Drula E."/>
            <person name="Henrissat B."/>
            <person name="Morin E."/>
            <person name="Kohler A."/>
            <person name="Barry K."/>
            <person name="LaButti K."/>
            <person name="Morin E."/>
            <person name="Salamov A."/>
            <person name="Lipzen A."/>
            <person name="Mereny Z."/>
            <person name="Hegedus B."/>
            <person name="Baldrian P."/>
            <person name="Stursova M."/>
            <person name="Weitz H."/>
            <person name="Taylor A."/>
            <person name="Grigoriev I.V."/>
            <person name="Nagy L.G."/>
            <person name="Martin F."/>
            <person name="Kauserud H."/>
        </authorList>
    </citation>
    <scope>NUCLEOTIDE SEQUENCE</scope>
    <source>
        <strain evidence="3">CBHHK188m</strain>
    </source>
</reference>
<accession>A0AAD7NM47</accession>
<evidence type="ECO:0000313" key="4">
    <source>
        <dbReference type="Proteomes" id="UP001215280"/>
    </source>
</evidence>
<dbReference type="Gene3D" id="3.40.50.720">
    <property type="entry name" value="NAD(P)-binding Rossmann-like Domain"/>
    <property type="match status" value="1"/>
</dbReference>
<evidence type="ECO:0000313" key="3">
    <source>
        <dbReference type="EMBL" id="KAJ7767009.1"/>
    </source>
</evidence>
<evidence type="ECO:0000256" key="2">
    <source>
        <dbReference type="ARBA" id="ARBA00023002"/>
    </source>
</evidence>
<evidence type="ECO:0000256" key="1">
    <source>
        <dbReference type="ARBA" id="ARBA00006484"/>
    </source>
</evidence>
<dbReference type="Proteomes" id="UP001215280">
    <property type="component" value="Unassembled WGS sequence"/>
</dbReference>
<dbReference type="InterPro" id="IPR036291">
    <property type="entry name" value="NAD(P)-bd_dom_sf"/>
</dbReference>
<gene>
    <name evidence="3" type="ORF">DFH07DRAFT_955141</name>
</gene>
<dbReference type="PANTHER" id="PTHR24320">
    <property type="entry name" value="RETINOL DEHYDROGENASE"/>
    <property type="match status" value="1"/>
</dbReference>
<protein>
    <submittedName>
        <fullName evidence="3">NAD-P-binding protein</fullName>
    </submittedName>
</protein>
<dbReference type="InterPro" id="IPR002347">
    <property type="entry name" value="SDR_fam"/>
</dbReference>
<keyword evidence="2" id="KW-0560">Oxidoreductase</keyword>
<keyword evidence="4" id="KW-1185">Reference proteome</keyword>
<comment type="caution">
    <text evidence="3">The sequence shown here is derived from an EMBL/GenBank/DDBJ whole genome shotgun (WGS) entry which is preliminary data.</text>
</comment>
<dbReference type="EMBL" id="JARJLG010000031">
    <property type="protein sequence ID" value="KAJ7767009.1"/>
    <property type="molecule type" value="Genomic_DNA"/>
</dbReference>
<organism evidence="3 4">
    <name type="scientific">Mycena maculata</name>
    <dbReference type="NCBI Taxonomy" id="230809"/>
    <lineage>
        <taxon>Eukaryota</taxon>
        <taxon>Fungi</taxon>
        <taxon>Dikarya</taxon>
        <taxon>Basidiomycota</taxon>
        <taxon>Agaricomycotina</taxon>
        <taxon>Agaricomycetes</taxon>
        <taxon>Agaricomycetidae</taxon>
        <taxon>Agaricales</taxon>
        <taxon>Marasmiineae</taxon>
        <taxon>Mycenaceae</taxon>
        <taxon>Mycena</taxon>
    </lineage>
</organism>
<name>A0AAD7NM47_9AGAR</name>
<dbReference type="AlphaFoldDB" id="A0AAD7NM47"/>
<sequence>MSIPTFSASTTADEVATAFATEINGRNVLITGTSLNGIGFETARVIAKHANLVIIAGHNAERLKLSEEAIKKDSPSANLRTLILDLSSLASVRKAATEVNAYPELLHVLVHNAAAALGPFRLTEDGLENQMATDHVGPFLLTKLLAPKLLATSRGAAGYVPRVIFVSSISQANGSGVDFNTLAHPDPEKYTSLGAYSQAKTANVLAAIELTKRAKGRINAYSIHPGIIYTNIYMKKETIPDLQAVGIIGPDGKPNTQFQWKTIPEGAATTVAAAFDPRLDGTPGAYLSDCVEANKDLAPHSSDAVSPPFHSSSFYTRNDILLC</sequence>
<comment type="similarity">
    <text evidence="1">Belongs to the short-chain dehydrogenases/reductases (SDR) family.</text>
</comment>
<dbReference type="Pfam" id="PF00106">
    <property type="entry name" value="adh_short"/>
    <property type="match status" value="1"/>
</dbReference>
<dbReference type="PANTHER" id="PTHR24320:SF283">
    <property type="entry name" value="RETINOL DEHYDROGENASE 11"/>
    <property type="match status" value="1"/>
</dbReference>